<evidence type="ECO:0000313" key="3">
    <source>
        <dbReference type="Proteomes" id="UP001516390"/>
    </source>
</evidence>
<gene>
    <name evidence="2" type="ORF">CPA57_08920</name>
</gene>
<comment type="caution">
    <text evidence="2">The sequence shown here is derived from an EMBL/GenBank/DDBJ whole genome shotgun (WGS) entry which is preliminary data.</text>
</comment>
<proteinExistence type="predicted"/>
<feature type="compositionally biased region" description="Low complexity" evidence="1">
    <location>
        <begin position="334"/>
        <end position="346"/>
    </location>
</feature>
<organism evidence="2 3">
    <name type="scientific">Bombella favorum</name>
    <dbReference type="NCBI Taxonomy" id="2039164"/>
    <lineage>
        <taxon>Bacteria</taxon>
        <taxon>Pseudomonadati</taxon>
        <taxon>Pseudomonadota</taxon>
        <taxon>Alphaproteobacteria</taxon>
        <taxon>Acetobacterales</taxon>
        <taxon>Acetobacteraceae</taxon>
        <taxon>Bombella</taxon>
    </lineage>
</organism>
<keyword evidence="3" id="KW-1185">Reference proteome</keyword>
<name>A0ABR5ZPX3_9PROT</name>
<reference evidence="2 3" key="1">
    <citation type="submission" date="2017-09" db="EMBL/GenBank/DDBJ databases">
        <authorList>
            <person name="Jakob F."/>
        </authorList>
    </citation>
    <scope>NUCLEOTIDE SEQUENCE [LARGE SCALE GENOMIC DNA]</scope>
    <source>
        <strain evidence="2 3">TMW 2.1880</strain>
    </source>
</reference>
<accession>A0ABR5ZPX3</accession>
<evidence type="ECO:0008006" key="4">
    <source>
        <dbReference type="Google" id="ProtNLM"/>
    </source>
</evidence>
<dbReference type="EMBL" id="NWUS01000007">
    <property type="protein sequence ID" value="MBA5726377.1"/>
    <property type="molecule type" value="Genomic_DNA"/>
</dbReference>
<dbReference type="Proteomes" id="UP001516390">
    <property type="component" value="Unassembled WGS sequence"/>
</dbReference>
<evidence type="ECO:0000256" key="1">
    <source>
        <dbReference type="SAM" id="MobiDB-lite"/>
    </source>
</evidence>
<protein>
    <recommendedName>
        <fullName evidence="4">Bacterial toxin 24 domain-containing protein</fullName>
    </recommendedName>
</protein>
<feature type="region of interest" description="Disordered" evidence="1">
    <location>
        <begin position="321"/>
        <end position="390"/>
    </location>
</feature>
<evidence type="ECO:0000313" key="2">
    <source>
        <dbReference type="EMBL" id="MBA5726377.1"/>
    </source>
</evidence>
<sequence length="492" mass="53068">MDHANGALTNRFDAQKLQNQIQASQLGTQIVGEVMGRVSDELYSHGVQGFDEHSATNNWGRAILEAGGSAAVAAVTGGNVAATATSVFAGTVASGATRDWADRAAMALTGQPSGGYGSQAKLHDSLMNLLSNGIASAAGAVGGLVAGPGNATANALNGASAASAIQQYNQAFEPPEREDIREVRGERNAETGELLSDVDVFNIETYKNNIKEIEDIDPGNPLLSRTQLVPPGTVHVPTDEEINEVVSAAELARYTLRENNNDKEATRVELERIRQGVIQARHEQSGKDIYQPIFPELEPPNFERGVLPKRLIDQNGVLDQNFTDPVVSRDPQNYDKNTSNNDSNTSLAEGGDSQGALPPWRDSNGDFIGEQRQKKKPALRTVPPSVDSKKAASDFYENSVKWFKENGFEVGKVEKVDINKEGETNSKKYLLKTPVLDENGEIISHIVRRTGEAASGRTEVTTHTVELDEHPDMYEGAGSVHVKIKFPQSEGK</sequence>